<dbReference type="EMBL" id="CP032698">
    <property type="protein sequence ID" value="AYG78097.1"/>
    <property type="molecule type" value="Genomic_DNA"/>
</dbReference>
<feature type="region of interest" description="Disordered" evidence="1">
    <location>
        <begin position="201"/>
        <end position="220"/>
    </location>
</feature>
<evidence type="ECO:0000313" key="3">
    <source>
        <dbReference type="Proteomes" id="UP000271554"/>
    </source>
</evidence>
<dbReference type="GO" id="GO:0006633">
    <property type="term" value="P:fatty acid biosynthetic process"/>
    <property type="evidence" value="ECO:0007669"/>
    <property type="project" value="UniProtKB-UniPathway"/>
</dbReference>
<name>A0A387HBF0_9ACTN</name>
<protein>
    <submittedName>
        <fullName evidence="2">3-hydroxydecanoyl-[acyl-carrier-protein] dehydratase</fullName>
        <ecNumber evidence="2">4.2.1.59</ecNumber>
    </submittedName>
</protein>
<dbReference type="Gene3D" id="3.10.129.10">
    <property type="entry name" value="Hotdog Thioesterase"/>
    <property type="match status" value="2"/>
</dbReference>
<dbReference type="AlphaFoldDB" id="A0A387HBF0"/>
<dbReference type="RefSeq" id="WP_120719442.1">
    <property type="nucleotide sequence ID" value="NZ_CP032698.1"/>
</dbReference>
<dbReference type="EC" id="4.2.1.59" evidence="2"/>
<feature type="region of interest" description="Disordered" evidence="1">
    <location>
        <begin position="89"/>
        <end position="134"/>
    </location>
</feature>
<gene>
    <name evidence="2" type="primary">fabA</name>
    <name evidence="2" type="ORF">DWB77_00204</name>
</gene>
<keyword evidence="2" id="KW-0456">Lyase</keyword>
<keyword evidence="3" id="KW-1185">Reference proteome</keyword>
<organism evidence="2 3">
    <name type="scientific">Streptomyces hundungensis</name>
    <dbReference type="NCBI Taxonomy" id="1077946"/>
    <lineage>
        <taxon>Bacteria</taxon>
        <taxon>Bacillati</taxon>
        <taxon>Actinomycetota</taxon>
        <taxon>Actinomycetes</taxon>
        <taxon>Kitasatosporales</taxon>
        <taxon>Streptomycetaceae</taxon>
        <taxon>Streptomyces</taxon>
    </lineage>
</organism>
<feature type="compositionally biased region" description="Pro residues" evidence="1">
    <location>
        <begin position="109"/>
        <end position="119"/>
    </location>
</feature>
<proteinExistence type="predicted"/>
<reference evidence="2 3" key="1">
    <citation type="submission" date="2018-10" db="EMBL/GenBank/DDBJ databases">
        <title>Relationship between Morphology and Antimicrobial Activity in Streptomyces.</title>
        <authorList>
            <person name="Kang H.J."/>
            <person name="Kim S.B."/>
        </authorList>
    </citation>
    <scope>NUCLEOTIDE SEQUENCE [LARGE SCALE GENOMIC DNA]</scope>
    <source>
        <strain evidence="2 3">BH38</strain>
    </source>
</reference>
<dbReference type="Pfam" id="PF07977">
    <property type="entry name" value="FabA"/>
    <property type="match status" value="1"/>
</dbReference>
<evidence type="ECO:0000313" key="2">
    <source>
        <dbReference type="EMBL" id="AYG78097.1"/>
    </source>
</evidence>
<dbReference type="InterPro" id="IPR029069">
    <property type="entry name" value="HotDog_dom_sf"/>
</dbReference>
<dbReference type="OrthoDB" id="9778690at2"/>
<dbReference type="GO" id="GO:0019171">
    <property type="term" value="F:(3R)-hydroxyacyl-[acyl-carrier-protein] dehydratase activity"/>
    <property type="evidence" value="ECO:0007669"/>
    <property type="project" value="UniProtKB-EC"/>
</dbReference>
<accession>A0A387HBF0</accession>
<dbReference type="UniPathway" id="UPA00094"/>
<dbReference type="KEGG" id="shun:DWB77_00204"/>
<dbReference type="SUPFAM" id="SSF54637">
    <property type="entry name" value="Thioesterase/thiol ester dehydrase-isomerase"/>
    <property type="match status" value="2"/>
</dbReference>
<evidence type="ECO:0000256" key="1">
    <source>
        <dbReference type="SAM" id="MobiDB-lite"/>
    </source>
</evidence>
<sequence length="784" mass="83659">MDDLTFDTSLPVVSWWCETTEEHAGGRSPDPVAAAPGATSGVRVGAGAQESDVCVGAVAQELAAFVSAAHSAALRAHRALQEWVLAGADTAPRPPTARGRALSAESSGTPPPLPRPPRVPRQSDPVVQPGAAPLTAETAAVQEGASLRAVRATLTWHRASTAPSFDGLAVTALPPQQGSDPRRWEVRHQGLVVGEATSHGNAIAPASPASPGSQPPPRTGQFKPLARAVRDRLHRSDLDRLTTGDLVGVLGEPFAHPHASALPASAFAHVDDVVVTGSGTGRHLLGQVRATTTLGDTDGPDWTTLLAAAWQALHVHALHQGMHLCLPHPSATPWTEEPVQVEVCDAERLVGPLRLVADVTAIGLVPRPHVLADVSFSDDRATLARLHAVGCVLRERTGSPLGPGESNPRRTADGEQVFAHELHMAHAADGDLRVTHGARHRSVHPVRPRLPRGDLLMLDRMVDSPAAHGSYPVGSSYVTEYDVPASPWYVEENAGTTPHLAHLESSLQAAAFVGAALGVALEFPDQDLTVRNLDGCSRLLRAVDLRGRTVRQRTILLAHTPLPGAVLQRYGYELAVAGETFYTGEAVHGFLTQPVLARQQGLDGGRLVPPWLRQQTARPDARPLEPDADHPAASGRLAFLDAATTTFVEHGGRYGLGYLLCDRPIDPDDWFFGHHFLHDPVMPGSCGVEMLLQMTRACLRAAKITTATMPEPQLGAELRWTYRGQIQPYNRMLQAEVHLRDVTRTDTGVTVTAEGSVWRDGLRIYAVDNIAVHLPGGSPAREAA</sequence>
<dbReference type="InterPro" id="IPR013114">
    <property type="entry name" value="FabA_FabZ"/>
</dbReference>
<dbReference type="Proteomes" id="UP000271554">
    <property type="component" value="Chromosome"/>
</dbReference>